<sequence>MKDNERQQNIVHFPGSLERLVEQGMEHFRSRELSEAIEKFKQALAWDETNEQASVGLLLTYTESGHVEEGIALALKMLQQDRADYFEVMQLYITLLMQQGSYEEVVSTLQAVQQETQYPADMAEYFFEMMELANRMMGEDFNQNLTEGSSEDEMLDPDDAVLPEETLLQLEQGEAPQQWQALSILKKYPSLEVKARLGHLLVQDELSPVIKTFILFLLRDWEVNEEVEVIKAEGTTKLVPANIGRLENAPWAEPVFTALQNHLEADNITLYEAASQIWYQALLKAFPFPPAEAEDDEWLAALHYEALTYYGDLPCFEDLTRKYDVDQIRVKDLLRVIHQLNEETGFPL</sequence>
<dbReference type="EMBL" id="PYAV01000009">
    <property type="protein sequence ID" value="PSL44006.1"/>
    <property type="molecule type" value="Genomic_DNA"/>
</dbReference>
<evidence type="ECO:0000313" key="2">
    <source>
        <dbReference type="EMBL" id="PSL44006.1"/>
    </source>
</evidence>
<keyword evidence="3" id="KW-1185">Reference proteome</keyword>
<dbReference type="InterPro" id="IPR019734">
    <property type="entry name" value="TPR_rpt"/>
</dbReference>
<name>A0A2P8HCP8_9BACI</name>
<reference evidence="2 3" key="1">
    <citation type="submission" date="2018-03" db="EMBL/GenBank/DDBJ databases">
        <title>Genomic Encyclopedia of Type Strains, Phase III (KMG-III): the genomes of soil and plant-associated and newly described type strains.</title>
        <authorList>
            <person name="Whitman W."/>
        </authorList>
    </citation>
    <scope>NUCLEOTIDE SEQUENCE [LARGE SCALE GENOMIC DNA]</scope>
    <source>
        <strain evidence="2 3">CGMCC 1.07653</strain>
    </source>
</reference>
<feature type="repeat" description="TPR" evidence="1">
    <location>
        <begin position="17"/>
        <end position="50"/>
    </location>
</feature>
<dbReference type="RefSeq" id="WP_106589110.1">
    <property type="nucleotide sequence ID" value="NZ_PYAV01000009.1"/>
</dbReference>
<dbReference type="SUPFAM" id="SSF48452">
    <property type="entry name" value="TPR-like"/>
    <property type="match status" value="1"/>
</dbReference>
<dbReference type="PROSITE" id="PS50005">
    <property type="entry name" value="TPR"/>
    <property type="match status" value="1"/>
</dbReference>
<evidence type="ECO:0000313" key="3">
    <source>
        <dbReference type="Proteomes" id="UP000242310"/>
    </source>
</evidence>
<dbReference type="AlphaFoldDB" id="A0A2P8HCP8"/>
<keyword evidence="1" id="KW-0802">TPR repeat</keyword>
<dbReference type="Proteomes" id="UP000242310">
    <property type="component" value="Unassembled WGS sequence"/>
</dbReference>
<dbReference type="SUPFAM" id="SSF116965">
    <property type="entry name" value="Hypothetical protein MPN330"/>
    <property type="match status" value="1"/>
</dbReference>
<organism evidence="2 3">
    <name type="scientific">Salsuginibacillus halophilus</name>
    <dbReference type="NCBI Taxonomy" id="517424"/>
    <lineage>
        <taxon>Bacteria</taxon>
        <taxon>Bacillati</taxon>
        <taxon>Bacillota</taxon>
        <taxon>Bacilli</taxon>
        <taxon>Bacillales</taxon>
        <taxon>Bacillaceae</taxon>
        <taxon>Salsuginibacillus</taxon>
    </lineage>
</organism>
<dbReference type="OrthoDB" id="2364593at2"/>
<dbReference type="InterPro" id="IPR011990">
    <property type="entry name" value="TPR-like_helical_dom_sf"/>
</dbReference>
<protein>
    <submittedName>
        <fullName evidence="2">Uncharacterized protein</fullName>
    </submittedName>
</protein>
<accession>A0A2P8HCP8</accession>
<gene>
    <name evidence="2" type="ORF">B0H94_10963</name>
</gene>
<proteinExistence type="predicted"/>
<dbReference type="Gene3D" id="1.25.40.10">
    <property type="entry name" value="Tetratricopeptide repeat domain"/>
    <property type="match status" value="1"/>
</dbReference>
<evidence type="ECO:0000256" key="1">
    <source>
        <dbReference type="PROSITE-ProRule" id="PRU00339"/>
    </source>
</evidence>
<comment type="caution">
    <text evidence="2">The sequence shown here is derived from an EMBL/GenBank/DDBJ whole genome shotgun (WGS) entry which is preliminary data.</text>
</comment>